<proteinExistence type="predicted"/>
<gene>
    <name evidence="1" type="ORF">J2Y00_005044</name>
</gene>
<sequence length="56" mass="6243">MTIQNPARLHADTLAAHLKGCLPQRRTDALRRLAEVLLALLQAESSLHRKIALHLP</sequence>
<reference evidence="1" key="1">
    <citation type="submission" date="2023-07" db="EMBL/GenBank/DDBJ databases">
        <title>Sorghum-associated microbial communities from plants grown in Nebraska, USA.</title>
        <authorList>
            <person name="Schachtman D."/>
        </authorList>
    </citation>
    <scope>NUCLEOTIDE SEQUENCE</scope>
    <source>
        <strain evidence="1">BE330</strain>
    </source>
</reference>
<organism evidence="1 2">
    <name type="scientific">Deinococcus soli</name>
    <name type="common">ex Cha et al. 2016</name>
    <dbReference type="NCBI Taxonomy" id="1309411"/>
    <lineage>
        <taxon>Bacteria</taxon>
        <taxon>Thermotogati</taxon>
        <taxon>Deinococcota</taxon>
        <taxon>Deinococci</taxon>
        <taxon>Deinococcales</taxon>
        <taxon>Deinococcaceae</taxon>
        <taxon>Deinococcus</taxon>
    </lineage>
</organism>
<dbReference type="Proteomes" id="UP001185331">
    <property type="component" value="Unassembled WGS sequence"/>
</dbReference>
<dbReference type="AlphaFoldDB" id="A0AAE3XIP1"/>
<name>A0AAE3XIP1_9DEIO</name>
<comment type="caution">
    <text evidence="1">The sequence shown here is derived from an EMBL/GenBank/DDBJ whole genome shotgun (WGS) entry which is preliminary data.</text>
</comment>
<accession>A0AAE3XIP1</accession>
<evidence type="ECO:0000313" key="2">
    <source>
        <dbReference type="Proteomes" id="UP001185331"/>
    </source>
</evidence>
<dbReference type="EMBL" id="JAVDQK010000033">
    <property type="protein sequence ID" value="MDR6221408.1"/>
    <property type="molecule type" value="Genomic_DNA"/>
</dbReference>
<protein>
    <submittedName>
        <fullName evidence="1">Uncharacterized protein</fullName>
    </submittedName>
</protein>
<evidence type="ECO:0000313" key="1">
    <source>
        <dbReference type="EMBL" id="MDR6221408.1"/>
    </source>
</evidence>
<feature type="non-terminal residue" evidence="1">
    <location>
        <position position="56"/>
    </location>
</feature>